<dbReference type="InterPro" id="IPR018289">
    <property type="entry name" value="MULE_transposase_dom"/>
</dbReference>
<accession>A0A8J2W2E3</accession>
<feature type="compositionally biased region" description="Basic and acidic residues" evidence="1">
    <location>
        <begin position="614"/>
        <end position="634"/>
    </location>
</feature>
<feature type="compositionally biased region" description="Basic and acidic residues" evidence="1">
    <location>
        <begin position="549"/>
        <end position="581"/>
    </location>
</feature>
<sequence>MAEGGNEERRIVEVAEEPGARRNSIRYVTNDGHIFFKKEQRGDILRLECHKRRIGCPCKLTRRDGIYRQTGVHNHDSEQVELRRARAIRECEVIAGDPQFRRMGPKQVVEEARRRHPDAIIALNPAVEKRIQRAKRARQPLPPNTIEEMLVSMRNRPEYRQTLLGERFFQGTVRSNNDDEVPGVGLVFISPFFLRMLGEATDIHIDGTFHTVPGMFYQLVTIHLVIQINGHRRSYPFAYALMTRKTKELYLAVLRLIARRYEARYPDVPVAVRQSISDYELALMEAVPEVFEGVEAMGCWFHYGQAIIKQAATLGLNRGYREGGVVTHIIQEMIGLALLPANRIYQGFEDIRECHRRRLAREHGDIQRAVEQLYLYWLNFWIGRIRPERFTCHGRPNRTNNLVEAWHRWFNKQCVHAHLNHWDFIDELKDTEQSKRRDYEAADRGDRVGRQSSRKQRSRDARIARNLASFDAGDLSLREFLERTRNVFNVRLPGDGQEMEEDQEQEPDLPQARENRRRQRYPAGVRNYQRRQRADQIPQPLPVLADLSPPRDLERLNRLEARNRRREAADLPVPERERSPLRPDSPLDQGSPHSNRSGSITTMSSATSDEDDRENLLGEPQREIRPESPLHRDGSPSSEDDRDNLLGEPQREIRPQSPLHRDGSPSSEDDRDNLLGEPQREIRPQSPLHRDGSPSSEDDRNIIPAQPPHISPPGSPNSVRSGSPAMELGSASNSRTPSPQRSGSSGSPDSDGPYRERENLRPYRERLHLREPEDQQRIELWLGHQNEIREGSPRSNPESPLNQGSPHSNRSDDRNILPAQPLHISPPGSPLAQLGSRTPSPLRLGYNGSQHSSPPRDHVDVREPQNRPQLLLGHEDDRQEIAAHVQRAAARNPSPPHH</sequence>
<gene>
    <name evidence="3" type="ORF">DGAL_LOCUS4627</name>
</gene>
<dbReference type="PANTHER" id="PTHR47160">
    <property type="entry name" value="PUTATIVE-RELATED"/>
    <property type="match status" value="1"/>
</dbReference>
<feature type="compositionally biased region" description="Acidic residues" evidence="1">
    <location>
        <begin position="497"/>
        <end position="507"/>
    </location>
</feature>
<feature type="compositionally biased region" description="Basic and acidic residues" evidence="1">
    <location>
        <begin position="672"/>
        <end position="701"/>
    </location>
</feature>
<proteinExistence type="predicted"/>
<dbReference type="EMBL" id="CAKKLH010000078">
    <property type="protein sequence ID" value="CAH0102236.1"/>
    <property type="molecule type" value="Genomic_DNA"/>
</dbReference>
<feature type="compositionally biased region" description="Basic and acidic residues" evidence="1">
    <location>
        <begin position="752"/>
        <end position="777"/>
    </location>
</feature>
<dbReference type="PANTHER" id="PTHR47160:SF10">
    <property type="entry name" value="MULE TRANSPOSASE DOMAIN-CONTAINING PROTEIN"/>
    <property type="match status" value="1"/>
</dbReference>
<feature type="compositionally biased region" description="Basic and acidic residues" evidence="1">
    <location>
        <begin position="435"/>
        <end position="449"/>
    </location>
</feature>
<keyword evidence="4" id="KW-1185">Reference proteome</keyword>
<feature type="region of interest" description="Disordered" evidence="1">
    <location>
        <begin position="435"/>
        <end position="460"/>
    </location>
</feature>
<dbReference type="OrthoDB" id="6380094at2759"/>
<feature type="region of interest" description="Disordered" evidence="1">
    <location>
        <begin position="492"/>
        <end position="898"/>
    </location>
</feature>
<dbReference type="Proteomes" id="UP000789390">
    <property type="component" value="Unassembled WGS sequence"/>
</dbReference>
<feature type="compositionally biased region" description="Low complexity" evidence="1">
    <location>
        <begin position="734"/>
        <end position="751"/>
    </location>
</feature>
<reference evidence="3" key="1">
    <citation type="submission" date="2021-11" db="EMBL/GenBank/DDBJ databases">
        <authorList>
            <person name="Schell T."/>
        </authorList>
    </citation>
    <scope>NUCLEOTIDE SEQUENCE</scope>
    <source>
        <strain evidence="3">M5</strain>
    </source>
</reference>
<evidence type="ECO:0000259" key="2">
    <source>
        <dbReference type="Pfam" id="PF10551"/>
    </source>
</evidence>
<evidence type="ECO:0000313" key="3">
    <source>
        <dbReference type="EMBL" id="CAH0102236.1"/>
    </source>
</evidence>
<evidence type="ECO:0000256" key="1">
    <source>
        <dbReference type="SAM" id="MobiDB-lite"/>
    </source>
</evidence>
<evidence type="ECO:0000313" key="4">
    <source>
        <dbReference type="Proteomes" id="UP000789390"/>
    </source>
</evidence>
<feature type="compositionally biased region" description="Polar residues" evidence="1">
    <location>
        <begin position="793"/>
        <end position="808"/>
    </location>
</feature>
<protein>
    <recommendedName>
        <fullName evidence="2">MULE transposase domain-containing protein</fullName>
    </recommendedName>
</protein>
<feature type="compositionally biased region" description="Basic and acidic residues" evidence="1">
    <location>
        <begin position="643"/>
        <end position="663"/>
    </location>
</feature>
<name>A0A8J2W2E3_9CRUS</name>
<organism evidence="3 4">
    <name type="scientific">Daphnia galeata</name>
    <dbReference type="NCBI Taxonomy" id="27404"/>
    <lineage>
        <taxon>Eukaryota</taxon>
        <taxon>Metazoa</taxon>
        <taxon>Ecdysozoa</taxon>
        <taxon>Arthropoda</taxon>
        <taxon>Crustacea</taxon>
        <taxon>Branchiopoda</taxon>
        <taxon>Diplostraca</taxon>
        <taxon>Cladocera</taxon>
        <taxon>Anomopoda</taxon>
        <taxon>Daphniidae</taxon>
        <taxon>Daphnia</taxon>
    </lineage>
</organism>
<dbReference type="Pfam" id="PF10551">
    <property type="entry name" value="MULE"/>
    <property type="match status" value="1"/>
</dbReference>
<comment type="caution">
    <text evidence="3">The sequence shown here is derived from an EMBL/GenBank/DDBJ whole genome shotgun (WGS) entry which is preliminary data.</text>
</comment>
<feature type="compositionally biased region" description="Pro residues" evidence="1">
    <location>
        <begin position="705"/>
        <end position="715"/>
    </location>
</feature>
<feature type="compositionally biased region" description="Basic and acidic residues" evidence="1">
    <location>
        <begin position="854"/>
        <end position="865"/>
    </location>
</feature>
<feature type="domain" description="MULE transposase" evidence="2">
    <location>
        <begin position="203"/>
        <end position="303"/>
    </location>
</feature>
<dbReference type="AlphaFoldDB" id="A0A8J2W2E3"/>
<feature type="compositionally biased region" description="Polar residues" evidence="1">
    <location>
        <begin position="591"/>
        <end position="607"/>
    </location>
</feature>